<feature type="domain" description="DUF6596" evidence="7">
    <location>
        <begin position="178"/>
        <end position="277"/>
    </location>
</feature>
<organism evidence="8 9">
    <name type="scientific">Actinoallomurus liliacearum</name>
    <dbReference type="NCBI Taxonomy" id="1080073"/>
    <lineage>
        <taxon>Bacteria</taxon>
        <taxon>Bacillati</taxon>
        <taxon>Actinomycetota</taxon>
        <taxon>Actinomycetes</taxon>
        <taxon>Streptosporangiales</taxon>
        <taxon>Thermomonosporaceae</taxon>
        <taxon>Actinoallomurus</taxon>
    </lineage>
</organism>
<keyword evidence="9" id="KW-1185">Reference proteome</keyword>
<dbReference type="Pfam" id="PF08281">
    <property type="entry name" value="Sigma70_r4_2"/>
    <property type="match status" value="1"/>
</dbReference>
<dbReference type="NCBIfam" id="TIGR02937">
    <property type="entry name" value="sigma70-ECF"/>
    <property type="match status" value="1"/>
</dbReference>
<dbReference type="RefSeq" id="WP_345353760.1">
    <property type="nucleotide sequence ID" value="NZ_BAABHJ010000006.1"/>
</dbReference>
<feature type="domain" description="RNA polymerase sigma-70 region 2" evidence="5">
    <location>
        <begin position="15"/>
        <end position="75"/>
    </location>
</feature>
<name>A0ABP8TJ86_9ACTN</name>
<evidence type="ECO:0000256" key="1">
    <source>
        <dbReference type="ARBA" id="ARBA00010641"/>
    </source>
</evidence>
<dbReference type="InterPro" id="IPR046531">
    <property type="entry name" value="DUF6596"/>
</dbReference>
<comment type="caution">
    <text evidence="8">The sequence shown here is derived from an EMBL/GenBank/DDBJ whole genome shotgun (WGS) entry which is preliminary data.</text>
</comment>
<evidence type="ECO:0000256" key="3">
    <source>
        <dbReference type="ARBA" id="ARBA00023082"/>
    </source>
</evidence>
<dbReference type="Proteomes" id="UP001500212">
    <property type="component" value="Unassembled WGS sequence"/>
</dbReference>
<dbReference type="InterPro" id="IPR013325">
    <property type="entry name" value="RNA_pol_sigma_r2"/>
</dbReference>
<accession>A0ABP8TJ86</accession>
<dbReference type="SUPFAM" id="SSF88946">
    <property type="entry name" value="Sigma2 domain of RNA polymerase sigma factors"/>
    <property type="match status" value="1"/>
</dbReference>
<keyword evidence="4" id="KW-0804">Transcription</keyword>
<dbReference type="InterPro" id="IPR013324">
    <property type="entry name" value="RNA_pol_sigma_r3/r4-like"/>
</dbReference>
<dbReference type="PANTHER" id="PTHR47756:SF2">
    <property type="entry name" value="BLL6612 PROTEIN"/>
    <property type="match status" value="1"/>
</dbReference>
<dbReference type="SUPFAM" id="SSF88659">
    <property type="entry name" value="Sigma3 and sigma4 domains of RNA polymerase sigma factors"/>
    <property type="match status" value="1"/>
</dbReference>
<evidence type="ECO:0000259" key="7">
    <source>
        <dbReference type="Pfam" id="PF20239"/>
    </source>
</evidence>
<reference evidence="9" key="1">
    <citation type="journal article" date="2019" name="Int. J. Syst. Evol. Microbiol.">
        <title>The Global Catalogue of Microorganisms (GCM) 10K type strain sequencing project: providing services to taxonomists for standard genome sequencing and annotation.</title>
        <authorList>
            <consortium name="The Broad Institute Genomics Platform"/>
            <consortium name="The Broad Institute Genome Sequencing Center for Infectious Disease"/>
            <person name="Wu L."/>
            <person name="Ma J."/>
        </authorList>
    </citation>
    <scope>NUCLEOTIDE SEQUENCE [LARGE SCALE GENOMIC DNA]</scope>
    <source>
        <strain evidence="9">JCM 17938</strain>
    </source>
</reference>
<dbReference type="InterPro" id="IPR013249">
    <property type="entry name" value="RNA_pol_sigma70_r4_t2"/>
</dbReference>
<evidence type="ECO:0000256" key="2">
    <source>
        <dbReference type="ARBA" id="ARBA00023015"/>
    </source>
</evidence>
<sequence length="405" mass="43978">MSVDAAIAALFREEWGQIVATLIRTTGDWDLAEDCAQDAFTRALQRWPADGIPPRPGAWLMTTARNQAIDRLRRAAVGAAKLRELAARHDAADAPSAAGEFGDDRLALIFTCCHPVLAFEARVALTLRTLTGLTTAELARAFLVSEDTMSKRLTRAKSRIRKAGVPFRVPPADERPDRLNSVLGVLYLLFNEGYAATGGEEPIRRGLSDEAIRLGRLLVRLLPAEPEAAGLLALMTLHDARRPARLDGRDLIPLEEQDRSRWQHDRIAEGVALLDGALRQGGAGPYRLQAAIAACHATAPSFEETSWIEIAALYGHLQRLVPSAIVRLNRAVAVGMLDPARGLSLLDALSPDLGSHHLLPAARADLLRRQGRAAEAATAYREALALAPSGPERRHLARRLAEISP</sequence>
<dbReference type="InterPro" id="IPR007627">
    <property type="entry name" value="RNA_pol_sigma70_r2"/>
</dbReference>
<gene>
    <name evidence="8" type="ORF">GCM10023195_28500</name>
</gene>
<comment type="similarity">
    <text evidence="1">Belongs to the sigma-70 factor family. ECF subfamily.</text>
</comment>
<evidence type="ECO:0000313" key="9">
    <source>
        <dbReference type="Proteomes" id="UP001500212"/>
    </source>
</evidence>
<keyword evidence="3" id="KW-0731">Sigma factor</keyword>
<dbReference type="Gene3D" id="1.10.10.10">
    <property type="entry name" value="Winged helix-like DNA-binding domain superfamily/Winged helix DNA-binding domain"/>
    <property type="match status" value="1"/>
</dbReference>
<dbReference type="InterPro" id="IPR036388">
    <property type="entry name" value="WH-like_DNA-bd_sf"/>
</dbReference>
<protein>
    <submittedName>
        <fullName evidence="8">Sigma-70 family RNA polymerase sigma factor</fullName>
    </submittedName>
</protein>
<evidence type="ECO:0000256" key="4">
    <source>
        <dbReference type="ARBA" id="ARBA00023163"/>
    </source>
</evidence>
<evidence type="ECO:0000313" key="8">
    <source>
        <dbReference type="EMBL" id="GAA4607491.1"/>
    </source>
</evidence>
<proteinExistence type="inferred from homology"/>
<dbReference type="EMBL" id="BAABHJ010000006">
    <property type="protein sequence ID" value="GAA4607491.1"/>
    <property type="molecule type" value="Genomic_DNA"/>
</dbReference>
<feature type="domain" description="RNA polymerase sigma factor 70 region 4 type 2" evidence="6">
    <location>
        <begin position="110"/>
        <end position="159"/>
    </location>
</feature>
<evidence type="ECO:0000259" key="5">
    <source>
        <dbReference type="Pfam" id="PF04542"/>
    </source>
</evidence>
<dbReference type="InterPro" id="IPR014284">
    <property type="entry name" value="RNA_pol_sigma-70_dom"/>
</dbReference>
<dbReference type="Pfam" id="PF20239">
    <property type="entry name" value="DUF6596"/>
    <property type="match status" value="1"/>
</dbReference>
<dbReference type="Pfam" id="PF04542">
    <property type="entry name" value="Sigma70_r2"/>
    <property type="match status" value="1"/>
</dbReference>
<keyword evidence="2" id="KW-0805">Transcription regulation</keyword>
<dbReference type="Gene3D" id="1.10.1740.10">
    <property type="match status" value="1"/>
</dbReference>
<evidence type="ECO:0000259" key="6">
    <source>
        <dbReference type="Pfam" id="PF08281"/>
    </source>
</evidence>
<dbReference type="PANTHER" id="PTHR47756">
    <property type="entry name" value="BLL6612 PROTEIN-RELATED"/>
    <property type="match status" value="1"/>
</dbReference>